<dbReference type="SMART" id="SM00849">
    <property type="entry name" value="Lactamase_B"/>
    <property type="match status" value="1"/>
</dbReference>
<dbReference type="InterPro" id="IPR036866">
    <property type="entry name" value="RibonucZ/Hydroxyglut_hydro"/>
</dbReference>
<reference evidence="2 3" key="1">
    <citation type="submission" date="2016-08" db="EMBL/GenBank/DDBJ databases">
        <title>Genome sequence of Clavibacter michiganensis subsp. michiganensis strain CASJ007.</title>
        <authorList>
            <person name="Thapa S.P."/>
            <person name="Coaker G."/>
        </authorList>
    </citation>
    <scope>NUCLEOTIDE SEQUENCE [LARGE SCALE GENOMIC DNA]</scope>
    <source>
        <strain evidence="2">CASJ007</strain>
    </source>
</reference>
<dbReference type="InterPro" id="IPR050855">
    <property type="entry name" value="NDM-1-like"/>
</dbReference>
<dbReference type="Proteomes" id="UP000195062">
    <property type="component" value="Unassembled WGS sequence"/>
</dbReference>
<dbReference type="PANTHER" id="PTHR42951">
    <property type="entry name" value="METALLO-BETA-LACTAMASE DOMAIN-CONTAINING"/>
    <property type="match status" value="1"/>
</dbReference>
<protein>
    <submittedName>
        <fullName evidence="2">Hydroxyacylglutathione hydrolase</fullName>
    </submittedName>
</protein>
<keyword evidence="2" id="KW-0378">Hydrolase</keyword>
<comment type="caution">
    <text evidence="2">The sequence shown here is derived from an EMBL/GenBank/DDBJ whole genome shotgun (WGS) entry which is preliminary data.</text>
</comment>
<dbReference type="PANTHER" id="PTHR42951:SF14">
    <property type="entry name" value="METALLO-BETA-LACTAMASE SUPERFAMILY PROTEIN"/>
    <property type="match status" value="1"/>
</dbReference>
<name>A0A251XMY0_CLAMM</name>
<proteinExistence type="predicted"/>
<keyword evidence="3" id="KW-1185">Reference proteome</keyword>
<feature type="domain" description="Metallo-beta-lactamase" evidence="1">
    <location>
        <begin position="79"/>
        <end position="293"/>
    </location>
</feature>
<evidence type="ECO:0000313" key="2">
    <source>
        <dbReference type="EMBL" id="OUE04563.1"/>
    </source>
</evidence>
<dbReference type="Pfam" id="PF00753">
    <property type="entry name" value="Lactamase_B"/>
    <property type="match status" value="1"/>
</dbReference>
<dbReference type="EMBL" id="MDHH01000001">
    <property type="protein sequence ID" value="OUE04563.1"/>
    <property type="molecule type" value="Genomic_DNA"/>
</dbReference>
<dbReference type="Gene3D" id="3.60.15.10">
    <property type="entry name" value="Ribonuclease Z/Hydroxyacylglutathione hydrolase-like"/>
    <property type="match status" value="1"/>
</dbReference>
<dbReference type="GO" id="GO:0016787">
    <property type="term" value="F:hydrolase activity"/>
    <property type="evidence" value="ECO:0007669"/>
    <property type="project" value="UniProtKB-KW"/>
</dbReference>
<evidence type="ECO:0000259" key="1">
    <source>
        <dbReference type="SMART" id="SM00849"/>
    </source>
</evidence>
<evidence type="ECO:0000313" key="3">
    <source>
        <dbReference type="Proteomes" id="UP000195062"/>
    </source>
</evidence>
<dbReference type="AlphaFoldDB" id="A0A251XMY0"/>
<organism evidence="2 3">
    <name type="scientific">Clavibacter michiganensis subsp. michiganensis</name>
    <dbReference type="NCBI Taxonomy" id="33013"/>
    <lineage>
        <taxon>Bacteria</taxon>
        <taxon>Bacillati</taxon>
        <taxon>Actinomycetota</taxon>
        <taxon>Actinomycetes</taxon>
        <taxon>Micrococcales</taxon>
        <taxon>Microbacteriaceae</taxon>
        <taxon>Clavibacter</taxon>
    </lineage>
</organism>
<dbReference type="InterPro" id="IPR001279">
    <property type="entry name" value="Metallo-B-lactamas"/>
</dbReference>
<dbReference type="SUPFAM" id="SSF56281">
    <property type="entry name" value="Metallo-hydrolase/oxidoreductase"/>
    <property type="match status" value="1"/>
</dbReference>
<gene>
    <name evidence="2" type="ORF">CMMCAS07_06425</name>
</gene>
<accession>A0A251XMY0</accession>
<sequence>MTPTPLAQSGLVTITSDGLFASACAMAWHGTPPTNRCSIGATTRTDTPSERNISMSRNKGDAYTITAVEADVFVVRGSHVNWSILTEGSGMTLIDAGYPGNSAAVLDSLEEVSAKTGAHRLEAIVITHGHSDHIGGLTAVLDALPNTPRVLCSLLEASHVRREHLQQVTLRQVLRHAGQPGVLTWLLAAIQQGGLKEVGYSDVQAFAGDASLDIPGRPSPVDAPGHTEGHTAYYLERAGVLVTGDALITAHATSRDVGPQLLHPMFHGDVQATRETYDRLVNWPYAVRFAPGMGPW</sequence>